<keyword evidence="3" id="KW-1185">Reference proteome</keyword>
<protein>
    <submittedName>
        <fullName evidence="2">VWFA-related domain-containing protein</fullName>
    </submittedName>
</protein>
<name>A0A239LWA3_9BACT</name>
<dbReference type="AlphaFoldDB" id="A0A239LWA3"/>
<evidence type="ECO:0000313" key="3">
    <source>
        <dbReference type="Proteomes" id="UP000198356"/>
    </source>
</evidence>
<evidence type="ECO:0000256" key="1">
    <source>
        <dbReference type="SAM" id="SignalP"/>
    </source>
</evidence>
<keyword evidence="1" id="KW-0732">Signal</keyword>
<dbReference type="NCBIfam" id="TIGR03436">
    <property type="entry name" value="acidobact_VWFA"/>
    <property type="match status" value="1"/>
</dbReference>
<dbReference type="InterPro" id="IPR017802">
    <property type="entry name" value="VWFA-rel_acidobac-type"/>
</dbReference>
<sequence>MRLASSIAAACLLLSPCLPAQETNADTYRLSVSTKLVVLDVVVLDRNGKPVPNLDASQFSLFEDKAPQSIRHFEASQLAATDAAHAPLVQSTADLAKIGNAPVDILVFDELNSRFEDMAYSRAEMEKYLLRLPEILPVPTQLVAAGDNRFVVLHDYTQRRADLLSALATHMPQYPWQMMRGAGGYGALERMAQTLGILGQIADASHGAAGRKNVVWVGNGYPSVDTTQFGPEDQAKLSAVVQTVTARMLASRVALYVVDPGGVHAQTQEDDSQDGATVGGTFGNGLGPLSGKLEFTNFAAATGGEVFSERNDIDRAVEQGLRDAANYYTLSYTPTTDNQDAAAYRHIRIVMKDKSLHAITRAGYFPGPPPVEKVPDAGSRSSGQLKWDIAAAAQTTLPYDGLNVKAAPSSSGYRINVVAKQLTWKDQPDGSRHAEVTIMAVCFNEKDKQLSHDAKELTESIRATDDIEHGVRAGFAMPLKIPANTKRIRFVVRDQGTGAIGTVDVARP</sequence>
<feature type="signal peptide" evidence="1">
    <location>
        <begin position="1"/>
        <end position="20"/>
    </location>
</feature>
<dbReference type="EMBL" id="FZOU01000008">
    <property type="protein sequence ID" value="SNT34550.1"/>
    <property type="molecule type" value="Genomic_DNA"/>
</dbReference>
<proteinExistence type="predicted"/>
<accession>A0A239LWA3</accession>
<organism evidence="2 3">
    <name type="scientific">Granulicella rosea</name>
    <dbReference type="NCBI Taxonomy" id="474952"/>
    <lineage>
        <taxon>Bacteria</taxon>
        <taxon>Pseudomonadati</taxon>
        <taxon>Acidobacteriota</taxon>
        <taxon>Terriglobia</taxon>
        <taxon>Terriglobales</taxon>
        <taxon>Acidobacteriaceae</taxon>
        <taxon>Granulicella</taxon>
    </lineage>
</organism>
<dbReference type="Proteomes" id="UP000198356">
    <property type="component" value="Unassembled WGS sequence"/>
</dbReference>
<gene>
    <name evidence="2" type="ORF">SAMN05421770_10813</name>
</gene>
<dbReference type="RefSeq" id="WP_089409908.1">
    <property type="nucleotide sequence ID" value="NZ_FZOU01000008.1"/>
</dbReference>
<reference evidence="2 3" key="1">
    <citation type="submission" date="2017-06" db="EMBL/GenBank/DDBJ databases">
        <authorList>
            <person name="Kim H.J."/>
            <person name="Triplett B.A."/>
        </authorList>
    </citation>
    <scope>NUCLEOTIDE SEQUENCE [LARGE SCALE GENOMIC DNA]</scope>
    <source>
        <strain evidence="2 3">DSM 18704</strain>
    </source>
</reference>
<evidence type="ECO:0000313" key="2">
    <source>
        <dbReference type="EMBL" id="SNT34550.1"/>
    </source>
</evidence>
<feature type="chain" id="PRO_5013303335" evidence="1">
    <location>
        <begin position="21"/>
        <end position="508"/>
    </location>
</feature>
<dbReference type="OrthoDB" id="115040at2"/>